<comment type="caution">
    <text evidence="3">The sequence shown here is derived from an EMBL/GenBank/DDBJ whole genome shotgun (WGS) entry which is preliminary data.</text>
</comment>
<feature type="region of interest" description="Disordered" evidence="2">
    <location>
        <begin position="347"/>
        <end position="385"/>
    </location>
</feature>
<feature type="compositionally biased region" description="Low complexity" evidence="2">
    <location>
        <begin position="354"/>
        <end position="367"/>
    </location>
</feature>
<evidence type="ECO:0000313" key="3">
    <source>
        <dbReference type="EMBL" id="CAK0793878.1"/>
    </source>
</evidence>
<feature type="compositionally biased region" description="Pro residues" evidence="2">
    <location>
        <begin position="171"/>
        <end position="180"/>
    </location>
</feature>
<accession>A0ABN9PLE6</accession>
<protein>
    <submittedName>
        <fullName evidence="3">Uncharacterized protein</fullName>
    </submittedName>
</protein>
<feature type="region of interest" description="Disordered" evidence="2">
    <location>
        <begin position="48"/>
        <end position="82"/>
    </location>
</feature>
<feature type="compositionally biased region" description="Low complexity" evidence="2">
    <location>
        <begin position="73"/>
        <end position="82"/>
    </location>
</feature>
<dbReference type="PROSITE" id="PS51375">
    <property type="entry name" value="PPR"/>
    <property type="match status" value="1"/>
</dbReference>
<evidence type="ECO:0000256" key="2">
    <source>
        <dbReference type="SAM" id="MobiDB-lite"/>
    </source>
</evidence>
<dbReference type="EMBL" id="CAUYUJ010001045">
    <property type="protein sequence ID" value="CAK0793878.1"/>
    <property type="molecule type" value="Genomic_DNA"/>
</dbReference>
<evidence type="ECO:0000256" key="1">
    <source>
        <dbReference type="PROSITE-ProRule" id="PRU00708"/>
    </source>
</evidence>
<dbReference type="Proteomes" id="UP001189429">
    <property type="component" value="Unassembled WGS sequence"/>
</dbReference>
<feature type="repeat" description="PPR" evidence="1">
    <location>
        <begin position="226"/>
        <end position="262"/>
    </location>
</feature>
<sequence length="385" mass="43041">MLTVSLQSCPSAALRGGVWGEKASKKPSPLPLTLSARRQVALLLETHPPVGDSSLGRTCEARGAPPPQKASRRSSAAISDAWECGRASASEASPRAESWPGVSSTFASPAWWSTDSRLPRKACRHPCPEVPRALAGAPPPRGPALSRRAPPRPYDRSGAKPVGDPDFRWPPKAPQAPVPGEPLDEAQLEEVRGKMHFNIWQAVITHDWGLWERRIWDMRERRIPYDEVTYTLLIHGYVLSHRHLDENARFVLEEMRQAETHPALLRLNERMVDSAFELKQLGMRGTARNWQNVLRLCWHCAVRFQKKRQRRMQSELEALEPDEVLALDREDARRWLRGHDRVALPANAGPARFLAPSSPPRLALPAPRGRKSKRSSARAGEAAGR</sequence>
<reference evidence="3" key="1">
    <citation type="submission" date="2023-10" db="EMBL/GenBank/DDBJ databases">
        <authorList>
            <person name="Chen Y."/>
            <person name="Shah S."/>
            <person name="Dougan E. K."/>
            <person name="Thang M."/>
            <person name="Chan C."/>
        </authorList>
    </citation>
    <scope>NUCLEOTIDE SEQUENCE [LARGE SCALE GENOMIC DNA]</scope>
</reference>
<feature type="compositionally biased region" description="Basic and acidic residues" evidence="2">
    <location>
        <begin position="153"/>
        <end position="169"/>
    </location>
</feature>
<dbReference type="InterPro" id="IPR002885">
    <property type="entry name" value="PPR_rpt"/>
</dbReference>
<organism evidence="3 4">
    <name type="scientific">Prorocentrum cordatum</name>
    <dbReference type="NCBI Taxonomy" id="2364126"/>
    <lineage>
        <taxon>Eukaryota</taxon>
        <taxon>Sar</taxon>
        <taxon>Alveolata</taxon>
        <taxon>Dinophyceae</taxon>
        <taxon>Prorocentrales</taxon>
        <taxon>Prorocentraceae</taxon>
        <taxon>Prorocentrum</taxon>
    </lineage>
</organism>
<proteinExistence type="predicted"/>
<feature type="region of interest" description="Disordered" evidence="2">
    <location>
        <begin position="130"/>
        <end position="180"/>
    </location>
</feature>
<evidence type="ECO:0000313" key="4">
    <source>
        <dbReference type="Proteomes" id="UP001189429"/>
    </source>
</evidence>
<dbReference type="InterPro" id="IPR011990">
    <property type="entry name" value="TPR-like_helical_dom_sf"/>
</dbReference>
<dbReference type="Gene3D" id="1.25.40.10">
    <property type="entry name" value="Tetratricopeptide repeat domain"/>
    <property type="match status" value="1"/>
</dbReference>
<gene>
    <name evidence="3" type="ORF">PCOR1329_LOCUS4031</name>
</gene>
<name>A0ABN9PLE6_9DINO</name>
<keyword evidence="4" id="KW-1185">Reference proteome</keyword>